<evidence type="ECO:0000313" key="2">
    <source>
        <dbReference type="EMBL" id="GAA2530810.1"/>
    </source>
</evidence>
<protein>
    <submittedName>
        <fullName evidence="2">Uncharacterized protein</fullName>
    </submittedName>
</protein>
<gene>
    <name evidence="2" type="ORF">GCM10010201_32960</name>
</gene>
<feature type="compositionally biased region" description="Polar residues" evidence="1">
    <location>
        <begin position="1"/>
        <end position="13"/>
    </location>
</feature>
<feature type="region of interest" description="Disordered" evidence="1">
    <location>
        <begin position="1"/>
        <end position="54"/>
    </location>
</feature>
<feature type="compositionally biased region" description="Low complexity" evidence="1">
    <location>
        <begin position="40"/>
        <end position="54"/>
    </location>
</feature>
<proteinExistence type="predicted"/>
<name>A0ABP6B321_9ACTN</name>
<sequence length="54" mass="5477">MTATASVNDGTSDTTRRGGRASVGSSATVTDRIVPHRSRAVAVSAPAAPARPVW</sequence>
<dbReference type="Proteomes" id="UP001499978">
    <property type="component" value="Unassembled WGS sequence"/>
</dbReference>
<accession>A0ABP6B321</accession>
<evidence type="ECO:0000256" key="1">
    <source>
        <dbReference type="SAM" id="MobiDB-lite"/>
    </source>
</evidence>
<reference evidence="3" key="1">
    <citation type="journal article" date="2019" name="Int. J. Syst. Evol. Microbiol.">
        <title>The Global Catalogue of Microorganisms (GCM) 10K type strain sequencing project: providing services to taxonomists for standard genome sequencing and annotation.</title>
        <authorList>
            <consortium name="The Broad Institute Genomics Platform"/>
            <consortium name="The Broad Institute Genome Sequencing Center for Infectious Disease"/>
            <person name="Wu L."/>
            <person name="Ma J."/>
        </authorList>
    </citation>
    <scope>NUCLEOTIDE SEQUENCE [LARGE SCALE GENOMIC DNA]</scope>
    <source>
        <strain evidence="3">JCM 3367</strain>
    </source>
</reference>
<evidence type="ECO:0000313" key="3">
    <source>
        <dbReference type="Proteomes" id="UP001499978"/>
    </source>
</evidence>
<dbReference type="EMBL" id="BAAARY010000022">
    <property type="protein sequence ID" value="GAA2530810.1"/>
    <property type="molecule type" value="Genomic_DNA"/>
</dbReference>
<keyword evidence="3" id="KW-1185">Reference proteome</keyword>
<comment type="caution">
    <text evidence="2">The sequence shown here is derived from an EMBL/GenBank/DDBJ whole genome shotgun (WGS) entry which is preliminary data.</text>
</comment>
<organism evidence="2 3">
    <name type="scientific">Pilimelia columellifera subsp. columellifera</name>
    <dbReference type="NCBI Taxonomy" id="706583"/>
    <lineage>
        <taxon>Bacteria</taxon>
        <taxon>Bacillati</taxon>
        <taxon>Actinomycetota</taxon>
        <taxon>Actinomycetes</taxon>
        <taxon>Micromonosporales</taxon>
        <taxon>Micromonosporaceae</taxon>
        <taxon>Pilimelia</taxon>
    </lineage>
</organism>